<evidence type="ECO:0000256" key="3">
    <source>
        <dbReference type="ARBA" id="ARBA00023002"/>
    </source>
</evidence>
<dbReference type="InterPro" id="IPR051402">
    <property type="entry name" value="KPR-Related"/>
</dbReference>
<dbReference type="Pfam" id="PF08546">
    <property type="entry name" value="ApbA_C"/>
    <property type="match status" value="1"/>
</dbReference>
<comment type="function">
    <text evidence="4">Catalyzes the NADPH-dependent reduction of ketopantoate into pantoic acid.</text>
</comment>
<dbReference type="InterPro" id="IPR036291">
    <property type="entry name" value="NAD(P)-bd_dom_sf"/>
</dbReference>
<dbReference type="PANTHER" id="PTHR21708">
    <property type="entry name" value="PROBABLE 2-DEHYDROPANTOATE 2-REDUCTASE"/>
    <property type="match status" value="1"/>
</dbReference>
<feature type="domain" description="Ketopantoate reductase C-terminal" evidence="6">
    <location>
        <begin position="178"/>
        <end position="302"/>
    </location>
</feature>
<keyword evidence="4" id="KW-0566">Pantothenate biosynthesis</keyword>
<keyword evidence="8" id="KW-1185">Reference proteome</keyword>
<protein>
    <recommendedName>
        <fullName evidence="4">2-dehydropantoate 2-reductase</fullName>
        <ecNumber evidence="4">1.1.1.169</ecNumber>
    </recommendedName>
    <alternativeName>
        <fullName evidence="4">Ketopantoate reductase</fullName>
    </alternativeName>
</protein>
<dbReference type="HOGENOM" id="CLU_031468_6_0_9"/>
<dbReference type="InterPro" id="IPR003710">
    <property type="entry name" value="ApbA"/>
</dbReference>
<dbReference type="InterPro" id="IPR013332">
    <property type="entry name" value="KPR_N"/>
</dbReference>
<reference evidence="7 8" key="1">
    <citation type="submission" date="2012-01" db="EMBL/GenBank/DDBJ databases">
        <title>Complete sequence of chromosome of Clostridium pasteurianum BC1.</title>
        <authorList>
            <consortium name="US DOE Joint Genome Institute"/>
            <person name="Lucas S."/>
            <person name="Han J."/>
            <person name="Lapidus A."/>
            <person name="Cheng J.-F."/>
            <person name="Goodwin L."/>
            <person name="Pitluck S."/>
            <person name="Peters L."/>
            <person name="Mikhailova N."/>
            <person name="Teshima H."/>
            <person name="Detter J.C."/>
            <person name="Han C."/>
            <person name="Tapia R."/>
            <person name="Land M."/>
            <person name="Hauser L."/>
            <person name="Kyrpides N."/>
            <person name="Ivanova N."/>
            <person name="Pagani I."/>
            <person name="Dunn J."/>
            <person name="Taghavi S."/>
            <person name="Francis A."/>
            <person name="van der Lelie D."/>
            <person name="Woyke T."/>
        </authorList>
    </citation>
    <scope>NUCLEOTIDE SEQUENCE [LARGE SCALE GENOMIC DNA]</scope>
    <source>
        <strain evidence="7 8">BC1</strain>
    </source>
</reference>
<dbReference type="Gene3D" id="1.10.1040.10">
    <property type="entry name" value="N-(1-d-carboxylethyl)-l-norvaline Dehydrogenase, domain 2"/>
    <property type="match status" value="1"/>
</dbReference>
<evidence type="ECO:0000313" key="8">
    <source>
        <dbReference type="Proteomes" id="UP000013523"/>
    </source>
</evidence>
<dbReference type="RefSeq" id="WP_015616646.1">
    <property type="nucleotide sequence ID" value="NC_021182.1"/>
</dbReference>
<dbReference type="GO" id="GO:0015940">
    <property type="term" value="P:pantothenate biosynthetic process"/>
    <property type="evidence" value="ECO:0007669"/>
    <property type="project" value="UniProtKB-UniPathway"/>
</dbReference>
<feature type="domain" description="Ketopantoate reductase N-terminal" evidence="5">
    <location>
        <begin position="7"/>
        <end position="150"/>
    </location>
</feature>
<sequence length="306" mass="34483">MGKIKNISLIGLGAIGCAYGSKLYDMNPEAVKVIAGGERAKKYRENGFFINGKKYDFQYVTPEEKCEPADLIIVAVKSNQLHKAIEDITNHVGENTIILSLLNGITSEEIIGSTFGMDKILYSLCVAIDANRDKNNINFSSYGNITFGEKSNTNYSQRVMAVKELFEKASIPYVIPEDMMHALWWKFMINVGINQCSAVLKAKYGVFQTNIEARNLMDSTMMEVVKLSEKTGVNLNKDDIKKWYEVLYNMNPNSRTSMLQDIESGRKTEVDIFAGTVCELGNKYKLDTPVNRTLYNIIKVIENKEN</sequence>
<dbReference type="InterPro" id="IPR013328">
    <property type="entry name" value="6PGD_dom2"/>
</dbReference>
<dbReference type="PANTHER" id="PTHR21708:SF26">
    <property type="entry name" value="2-DEHYDROPANTOATE 2-REDUCTASE"/>
    <property type="match status" value="1"/>
</dbReference>
<dbReference type="GO" id="GO:0005737">
    <property type="term" value="C:cytoplasm"/>
    <property type="evidence" value="ECO:0007669"/>
    <property type="project" value="TreeGrafter"/>
</dbReference>
<proteinExistence type="inferred from homology"/>
<comment type="similarity">
    <text evidence="1 4">Belongs to the ketopantoate reductase family.</text>
</comment>
<evidence type="ECO:0000256" key="2">
    <source>
        <dbReference type="ARBA" id="ARBA00022857"/>
    </source>
</evidence>
<dbReference type="EMBL" id="CP003261">
    <property type="protein sequence ID" value="AGK98363.1"/>
    <property type="molecule type" value="Genomic_DNA"/>
</dbReference>
<keyword evidence="3 4" id="KW-0560">Oxidoreductase</keyword>
<comment type="catalytic activity">
    <reaction evidence="4">
        <text>(R)-pantoate + NADP(+) = 2-dehydropantoate + NADPH + H(+)</text>
        <dbReference type="Rhea" id="RHEA:16233"/>
        <dbReference type="ChEBI" id="CHEBI:11561"/>
        <dbReference type="ChEBI" id="CHEBI:15378"/>
        <dbReference type="ChEBI" id="CHEBI:15980"/>
        <dbReference type="ChEBI" id="CHEBI:57783"/>
        <dbReference type="ChEBI" id="CHEBI:58349"/>
        <dbReference type="EC" id="1.1.1.169"/>
    </reaction>
</comment>
<evidence type="ECO:0000259" key="6">
    <source>
        <dbReference type="Pfam" id="PF08546"/>
    </source>
</evidence>
<dbReference type="Gene3D" id="3.40.50.720">
    <property type="entry name" value="NAD(P)-binding Rossmann-like Domain"/>
    <property type="match status" value="1"/>
</dbReference>
<dbReference type="NCBIfam" id="TIGR00745">
    <property type="entry name" value="apbA_panE"/>
    <property type="match status" value="1"/>
</dbReference>
<evidence type="ECO:0000256" key="4">
    <source>
        <dbReference type="RuleBase" id="RU362068"/>
    </source>
</evidence>
<dbReference type="PROSITE" id="PS51257">
    <property type="entry name" value="PROKAR_LIPOPROTEIN"/>
    <property type="match status" value="1"/>
</dbReference>
<dbReference type="STRING" id="86416.Clopa_3581"/>
<dbReference type="UniPathway" id="UPA00028">
    <property type="reaction ID" value="UER00004"/>
</dbReference>
<evidence type="ECO:0000256" key="1">
    <source>
        <dbReference type="ARBA" id="ARBA00007870"/>
    </source>
</evidence>
<dbReference type="InterPro" id="IPR013752">
    <property type="entry name" value="KPA_reductase"/>
</dbReference>
<dbReference type="SUPFAM" id="SSF51735">
    <property type="entry name" value="NAD(P)-binding Rossmann-fold domains"/>
    <property type="match status" value="1"/>
</dbReference>
<dbReference type="Proteomes" id="UP000013523">
    <property type="component" value="Chromosome"/>
</dbReference>
<dbReference type="KEGG" id="cpas:Clopa_3581"/>
<accession>R4K722</accession>
<dbReference type="eggNOG" id="COG1893">
    <property type="taxonomic scope" value="Bacteria"/>
</dbReference>
<dbReference type="SUPFAM" id="SSF48179">
    <property type="entry name" value="6-phosphogluconate dehydrogenase C-terminal domain-like"/>
    <property type="match status" value="1"/>
</dbReference>
<dbReference type="GO" id="GO:0008677">
    <property type="term" value="F:2-dehydropantoate 2-reductase activity"/>
    <property type="evidence" value="ECO:0007669"/>
    <property type="project" value="UniProtKB-EC"/>
</dbReference>
<evidence type="ECO:0000259" key="5">
    <source>
        <dbReference type="Pfam" id="PF02558"/>
    </source>
</evidence>
<keyword evidence="2 4" id="KW-0521">NADP</keyword>
<dbReference type="EC" id="1.1.1.169" evidence="4"/>
<dbReference type="Pfam" id="PF02558">
    <property type="entry name" value="ApbA"/>
    <property type="match status" value="1"/>
</dbReference>
<evidence type="ECO:0000313" key="7">
    <source>
        <dbReference type="EMBL" id="AGK98363.1"/>
    </source>
</evidence>
<organism evidence="7 8">
    <name type="scientific">Clostridium pasteurianum BC1</name>
    <dbReference type="NCBI Taxonomy" id="86416"/>
    <lineage>
        <taxon>Bacteria</taxon>
        <taxon>Bacillati</taxon>
        <taxon>Bacillota</taxon>
        <taxon>Clostridia</taxon>
        <taxon>Eubacteriales</taxon>
        <taxon>Clostridiaceae</taxon>
        <taxon>Clostridium</taxon>
    </lineage>
</organism>
<dbReference type="InterPro" id="IPR008927">
    <property type="entry name" value="6-PGluconate_DH-like_C_sf"/>
</dbReference>
<dbReference type="FunFam" id="1.10.1040.10:FF:000017">
    <property type="entry name" value="2-dehydropantoate 2-reductase"/>
    <property type="match status" value="1"/>
</dbReference>
<dbReference type="AlphaFoldDB" id="R4K722"/>
<dbReference type="PATRIC" id="fig|86416.3.peg.3579"/>
<gene>
    <name evidence="7" type="ORF">Clopa_3581</name>
</gene>
<name>R4K722_CLOPA</name>
<dbReference type="OrthoDB" id="9793586at2"/>
<comment type="pathway">
    <text evidence="4">Cofactor biosynthesis; (R)-pantothenate biosynthesis; (R)-pantoate from 3-methyl-2-oxobutanoate: step 2/2.</text>
</comment>